<dbReference type="Pfam" id="PF14072">
    <property type="entry name" value="DndB"/>
    <property type="match status" value="1"/>
</dbReference>
<dbReference type="NCBIfam" id="TIGR03187">
    <property type="entry name" value="DGQHR"/>
    <property type="match status" value="1"/>
</dbReference>
<dbReference type="EMBL" id="MIKC01000040">
    <property type="protein sequence ID" value="OEG21346.1"/>
    <property type="molecule type" value="Genomic_DNA"/>
</dbReference>
<dbReference type="InterPro" id="IPR017601">
    <property type="entry name" value="DGQHR-contain_dom"/>
</dbReference>
<dbReference type="Proteomes" id="UP000094469">
    <property type="component" value="Unassembled WGS sequence"/>
</dbReference>
<evidence type="ECO:0008006" key="3">
    <source>
        <dbReference type="Google" id="ProtNLM"/>
    </source>
</evidence>
<dbReference type="STRING" id="1131292.BCR24_07720"/>
<protein>
    <recommendedName>
        <fullName evidence="3">DGQHR domain-containing protein</fullName>
    </recommendedName>
</protein>
<accession>A0A1E5H939</accession>
<gene>
    <name evidence="1" type="ORF">BCR24_07720</name>
</gene>
<reference evidence="2" key="1">
    <citation type="submission" date="2016-09" db="EMBL/GenBank/DDBJ databases">
        <authorList>
            <person name="Gulvik C.A."/>
        </authorList>
    </citation>
    <scope>NUCLEOTIDE SEQUENCE [LARGE SCALE GENOMIC DNA]</scope>
    <source>
        <strain evidence="2">LMG 26676</strain>
    </source>
</reference>
<evidence type="ECO:0000313" key="2">
    <source>
        <dbReference type="Proteomes" id="UP000094469"/>
    </source>
</evidence>
<evidence type="ECO:0000313" key="1">
    <source>
        <dbReference type="EMBL" id="OEG21346.1"/>
    </source>
</evidence>
<dbReference type="InterPro" id="IPR017642">
    <property type="entry name" value="DNA_S_mod_DndB"/>
</dbReference>
<dbReference type="OrthoDB" id="9789139at2"/>
<dbReference type="CDD" id="cd16413">
    <property type="entry name" value="DGQHR_domain"/>
    <property type="match status" value="1"/>
</dbReference>
<dbReference type="RefSeq" id="WP_069641141.1">
    <property type="nucleotide sequence ID" value="NZ_JAFBEZ010000001.1"/>
</dbReference>
<organism evidence="1 2">
    <name type="scientific">Enterococcus ureilyticus</name>
    <dbReference type="NCBI Taxonomy" id="1131292"/>
    <lineage>
        <taxon>Bacteria</taxon>
        <taxon>Bacillati</taxon>
        <taxon>Bacillota</taxon>
        <taxon>Bacilli</taxon>
        <taxon>Lactobacillales</taxon>
        <taxon>Enterococcaceae</taxon>
        <taxon>Enterococcus</taxon>
    </lineage>
</organism>
<keyword evidence="2" id="KW-1185">Reference proteome</keyword>
<comment type="caution">
    <text evidence="1">The sequence shown here is derived from an EMBL/GenBank/DDBJ whole genome shotgun (WGS) entry which is preliminary data.</text>
</comment>
<dbReference type="AlphaFoldDB" id="A0A1E5H939"/>
<sequence length="346" mass="39544">MKEIDVTKIKSKFLEFQQPSGTMYMGVLRAAEIDALSKVNRLSEKDYDEKELRIDKKIQRDENIKRTNAISEYAETSDAIFPTPIILSGNSKLINIDSDSGNMTFKKEAAKQFSIIDGQHRLLGIKKSKAFNTLNLPVVICLDTEPYQDAMIFITINGNQVKVPMSIIYQLFEIMPGRSVEKTCHTLAQSFSEDKASPFFNRIKMLGTKSEKQDFAPLTQSSFITPLLPCFKEKGIFYEYYQQEKDPIIYKILLNYFSSVEKAFPEDWIDKNSLLPKAIGHKALVDLLQRDLFILGKEKGTLNSSFFDEMMQKIASGFDHKITSEYYGSSYGGASVLYKDFKKYLK</sequence>
<name>A0A1E5H939_9ENTE</name>
<proteinExistence type="predicted"/>